<evidence type="ECO:0000256" key="1">
    <source>
        <dbReference type="ARBA" id="ARBA00022490"/>
    </source>
</evidence>
<evidence type="ECO:0000313" key="8">
    <source>
        <dbReference type="Proteomes" id="UP000284202"/>
    </source>
</evidence>
<dbReference type="PANTHER" id="PTHR31760">
    <property type="entry name" value="S-ADENOSYL-L-METHIONINE-DEPENDENT METHYLTRANSFERASES SUPERFAMILY PROTEIN"/>
    <property type="match status" value="1"/>
</dbReference>
<keyword evidence="3 6" id="KW-0489">Methyltransferase</keyword>
<dbReference type="OrthoDB" id="9808773at2"/>
<keyword evidence="5 6" id="KW-0949">S-adenosyl-L-methionine</keyword>
<comment type="function">
    <text evidence="6">Specifically methylates the N7 position of guanine in position 527 of 16S rRNA.</text>
</comment>
<organism evidence="7 8">
    <name type="scientific">Paracoccus onubensis</name>
    <dbReference type="NCBI Taxonomy" id="1675788"/>
    <lineage>
        <taxon>Bacteria</taxon>
        <taxon>Pseudomonadati</taxon>
        <taxon>Pseudomonadota</taxon>
        <taxon>Alphaproteobacteria</taxon>
        <taxon>Rhodobacterales</taxon>
        <taxon>Paracoccaceae</taxon>
        <taxon>Paracoccus</taxon>
    </lineage>
</organism>
<keyword evidence="1 6" id="KW-0963">Cytoplasm</keyword>
<dbReference type="RefSeq" id="WP_119750819.1">
    <property type="nucleotide sequence ID" value="NZ_QZCG01000011.1"/>
</dbReference>
<proteinExistence type="inferred from homology"/>
<dbReference type="InterPro" id="IPR029063">
    <property type="entry name" value="SAM-dependent_MTases_sf"/>
</dbReference>
<comment type="similarity">
    <text evidence="6">Belongs to the methyltransferase superfamily. RNA methyltransferase RsmG family.</text>
</comment>
<name>A0A418SR47_9RHOB</name>
<comment type="catalytic activity">
    <reaction evidence="6">
        <text>guanosine(527) in 16S rRNA + S-adenosyl-L-methionine = N(7)-methylguanosine(527) in 16S rRNA + S-adenosyl-L-homocysteine</text>
        <dbReference type="Rhea" id="RHEA:42732"/>
        <dbReference type="Rhea" id="RHEA-COMP:10209"/>
        <dbReference type="Rhea" id="RHEA-COMP:10210"/>
        <dbReference type="ChEBI" id="CHEBI:57856"/>
        <dbReference type="ChEBI" id="CHEBI:59789"/>
        <dbReference type="ChEBI" id="CHEBI:74269"/>
        <dbReference type="ChEBI" id="CHEBI:74480"/>
        <dbReference type="EC" id="2.1.1.170"/>
    </reaction>
</comment>
<keyword evidence="8" id="KW-1185">Reference proteome</keyword>
<evidence type="ECO:0000256" key="3">
    <source>
        <dbReference type="ARBA" id="ARBA00022603"/>
    </source>
</evidence>
<dbReference type="HAMAP" id="MF_00074">
    <property type="entry name" value="16SrRNA_methyltr_G"/>
    <property type="match status" value="1"/>
</dbReference>
<feature type="binding site" evidence="6">
    <location>
        <position position="131"/>
    </location>
    <ligand>
        <name>S-adenosyl-L-methionine</name>
        <dbReference type="ChEBI" id="CHEBI:59789"/>
    </ligand>
</feature>
<dbReference type="NCBIfam" id="TIGR00138">
    <property type="entry name" value="rsmG_gidB"/>
    <property type="match status" value="1"/>
</dbReference>
<dbReference type="EC" id="2.1.1.170" evidence="6"/>
<dbReference type="Gene3D" id="3.40.50.150">
    <property type="entry name" value="Vaccinia Virus protein VP39"/>
    <property type="match status" value="1"/>
</dbReference>
<comment type="subcellular location">
    <subcellularLocation>
        <location evidence="6">Cytoplasm</location>
    </subcellularLocation>
</comment>
<comment type="caution">
    <text evidence="7">The sequence shown here is derived from an EMBL/GenBank/DDBJ whole genome shotgun (WGS) entry which is preliminary data.</text>
</comment>
<gene>
    <name evidence="6 7" type="primary">rsmG</name>
    <name evidence="7" type="ORF">D3P04_16370</name>
</gene>
<dbReference type="GO" id="GO:0005829">
    <property type="term" value="C:cytosol"/>
    <property type="evidence" value="ECO:0007669"/>
    <property type="project" value="TreeGrafter"/>
</dbReference>
<comment type="caution">
    <text evidence="6">Lacks conserved residue(s) required for the propagation of feature annotation.</text>
</comment>
<feature type="binding site" evidence="6">
    <location>
        <position position="69"/>
    </location>
    <ligand>
        <name>S-adenosyl-L-methionine</name>
        <dbReference type="ChEBI" id="CHEBI:59789"/>
    </ligand>
</feature>
<reference evidence="8" key="1">
    <citation type="submission" date="2018-09" db="EMBL/GenBank/DDBJ databases">
        <title>Acidovorax cavernicola nov. sp. isolated from Gruta de las Maravillas (Aracena, Spain).</title>
        <authorList>
            <person name="Jurado V."/>
            <person name="Gutierrez-Patricio S."/>
            <person name="Gonzalez-Pimentel J.L."/>
            <person name="Miller A.Z."/>
            <person name="Laiz L."/>
            <person name="Saiz-Jimenez C."/>
        </authorList>
    </citation>
    <scope>NUCLEOTIDE SEQUENCE [LARGE SCALE GENOMIC DNA]</scope>
    <source>
        <strain evidence="8">1011MAR3C25</strain>
    </source>
</reference>
<dbReference type="EMBL" id="QZCG01000011">
    <property type="protein sequence ID" value="RJE83451.1"/>
    <property type="molecule type" value="Genomic_DNA"/>
</dbReference>
<sequence>MTGNVSRETMERLATFRDLVIRWNSRINLVAPSTISEFDSRHIEDCLQISKHVSPESGIWADLGSGGGLPGIVLAIVFSNHPVQFRLLESDQRKAAFLRTVIRELTLENTQVYNRRIEDADPLNAAYLSARALAPLPRLMPYLDRHLAKYGQAWIMKGENWREEVEDARHKWKFNVFPIQSTSRPGAAILKISEVTDAKS</sequence>
<dbReference type="AlphaFoldDB" id="A0A418SR47"/>
<keyword evidence="2 6" id="KW-0698">rRNA processing</keyword>
<evidence type="ECO:0000256" key="6">
    <source>
        <dbReference type="HAMAP-Rule" id="MF_00074"/>
    </source>
</evidence>
<evidence type="ECO:0000313" key="7">
    <source>
        <dbReference type="EMBL" id="RJE83451.1"/>
    </source>
</evidence>
<feature type="binding site" evidence="6">
    <location>
        <position position="64"/>
    </location>
    <ligand>
        <name>S-adenosyl-L-methionine</name>
        <dbReference type="ChEBI" id="CHEBI:59789"/>
    </ligand>
</feature>
<dbReference type="Pfam" id="PF02527">
    <property type="entry name" value="GidB"/>
    <property type="match status" value="1"/>
</dbReference>
<keyword evidence="4 6" id="KW-0808">Transferase</keyword>
<dbReference type="InterPro" id="IPR003682">
    <property type="entry name" value="rRNA_ssu_MeTfrase_G"/>
</dbReference>
<dbReference type="PIRSF" id="PIRSF003078">
    <property type="entry name" value="GidB"/>
    <property type="match status" value="1"/>
</dbReference>
<dbReference type="PANTHER" id="PTHR31760:SF0">
    <property type="entry name" value="S-ADENOSYL-L-METHIONINE-DEPENDENT METHYLTRANSFERASES SUPERFAMILY PROTEIN"/>
    <property type="match status" value="1"/>
</dbReference>
<feature type="binding site" evidence="6">
    <location>
        <begin position="117"/>
        <end position="118"/>
    </location>
    <ligand>
        <name>S-adenosyl-L-methionine</name>
        <dbReference type="ChEBI" id="CHEBI:59789"/>
    </ligand>
</feature>
<protein>
    <recommendedName>
        <fullName evidence="6">Ribosomal RNA small subunit methyltransferase G</fullName>
        <ecNumber evidence="6">2.1.1.170</ecNumber>
    </recommendedName>
    <alternativeName>
        <fullName evidence="6">16S rRNA 7-methylguanosine methyltransferase</fullName>
        <shortName evidence="6">16S rRNA m7G methyltransferase</shortName>
    </alternativeName>
</protein>
<dbReference type="Proteomes" id="UP000284202">
    <property type="component" value="Unassembled WGS sequence"/>
</dbReference>
<evidence type="ECO:0000256" key="4">
    <source>
        <dbReference type="ARBA" id="ARBA00022679"/>
    </source>
</evidence>
<dbReference type="GO" id="GO:0070043">
    <property type="term" value="F:rRNA (guanine-N7-)-methyltransferase activity"/>
    <property type="evidence" value="ECO:0007669"/>
    <property type="project" value="UniProtKB-UniRule"/>
</dbReference>
<evidence type="ECO:0000256" key="2">
    <source>
        <dbReference type="ARBA" id="ARBA00022552"/>
    </source>
</evidence>
<accession>A0A418SR47</accession>
<dbReference type="SUPFAM" id="SSF53335">
    <property type="entry name" value="S-adenosyl-L-methionine-dependent methyltransferases"/>
    <property type="match status" value="1"/>
</dbReference>
<evidence type="ECO:0000256" key="5">
    <source>
        <dbReference type="ARBA" id="ARBA00022691"/>
    </source>
</evidence>